<dbReference type="Pfam" id="PF01693">
    <property type="entry name" value="Cauli_VI"/>
    <property type="match status" value="1"/>
</dbReference>
<accession>A0AAD9SPP0</accession>
<evidence type="ECO:0000313" key="2">
    <source>
        <dbReference type="EMBL" id="KAK2613357.1"/>
    </source>
</evidence>
<proteinExistence type="predicted"/>
<reference evidence="2" key="1">
    <citation type="submission" date="2023-06" db="EMBL/GenBank/DDBJ databases">
        <authorList>
            <person name="Noh H."/>
        </authorList>
    </citation>
    <scope>NUCLEOTIDE SEQUENCE</scope>
    <source>
        <strain evidence="2">DUCC20226</strain>
    </source>
</reference>
<dbReference type="InterPro" id="IPR011320">
    <property type="entry name" value="RNase_H1_N"/>
</dbReference>
<organism evidence="2 3">
    <name type="scientific">Phomopsis amygdali</name>
    <name type="common">Fusicoccum amygdali</name>
    <dbReference type="NCBI Taxonomy" id="1214568"/>
    <lineage>
        <taxon>Eukaryota</taxon>
        <taxon>Fungi</taxon>
        <taxon>Dikarya</taxon>
        <taxon>Ascomycota</taxon>
        <taxon>Pezizomycotina</taxon>
        <taxon>Sordariomycetes</taxon>
        <taxon>Sordariomycetidae</taxon>
        <taxon>Diaporthales</taxon>
        <taxon>Diaporthaceae</taxon>
        <taxon>Diaporthe</taxon>
    </lineage>
</organism>
<feature type="domain" description="Ribonuclease H1 N-terminal" evidence="1">
    <location>
        <begin position="60"/>
        <end position="95"/>
    </location>
</feature>
<sequence length="143" mass="15361">MVTGFPDNRHKGFETFSAALEWLSMNGHSTFHFWQGPMDGPKSKSSEDSGQPECYLATGGRGAAIFGSYSDVKAHVYGCRNATQKSYADRKTAKAVLRGLGQLEQKADPAALSDTRGSGEGADRLIAEMANVSLNENRSSHSS</sequence>
<name>A0AAD9SPP0_PHOAM</name>
<evidence type="ECO:0000313" key="3">
    <source>
        <dbReference type="Proteomes" id="UP001265746"/>
    </source>
</evidence>
<dbReference type="EMBL" id="JAUJFL010000001">
    <property type="protein sequence ID" value="KAK2613357.1"/>
    <property type="molecule type" value="Genomic_DNA"/>
</dbReference>
<dbReference type="Proteomes" id="UP001265746">
    <property type="component" value="Unassembled WGS sequence"/>
</dbReference>
<protein>
    <recommendedName>
        <fullName evidence="1">Ribonuclease H1 N-terminal domain-containing protein</fullName>
    </recommendedName>
</protein>
<dbReference type="AlphaFoldDB" id="A0AAD9SPP0"/>
<keyword evidence="3" id="KW-1185">Reference proteome</keyword>
<gene>
    <name evidence="2" type="ORF">N8I77_000275</name>
</gene>
<evidence type="ECO:0000259" key="1">
    <source>
        <dbReference type="Pfam" id="PF01693"/>
    </source>
</evidence>
<comment type="caution">
    <text evidence="2">The sequence shown here is derived from an EMBL/GenBank/DDBJ whole genome shotgun (WGS) entry which is preliminary data.</text>
</comment>